<feature type="compositionally biased region" description="Low complexity" evidence="1">
    <location>
        <begin position="25"/>
        <end position="42"/>
    </location>
</feature>
<feature type="region of interest" description="Disordered" evidence="1">
    <location>
        <begin position="25"/>
        <end position="45"/>
    </location>
</feature>
<dbReference type="OrthoDB" id="5060346at2"/>
<keyword evidence="2" id="KW-0732">Signal</keyword>
<dbReference type="AlphaFoldDB" id="A0A4P6F730"/>
<name>A0A4P6F730_9MICO</name>
<feature type="chain" id="PRO_5038656353" evidence="2">
    <location>
        <begin position="22"/>
        <end position="201"/>
    </location>
</feature>
<evidence type="ECO:0000256" key="1">
    <source>
        <dbReference type="SAM" id="MobiDB-lite"/>
    </source>
</evidence>
<keyword evidence="4" id="KW-1185">Reference proteome</keyword>
<protein>
    <submittedName>
        <fullName evidence="3">Uncharacterized protein</fullName>
    </submittedName>
</protein>
<organism evidence="3 4">
    <name type="scientific">Xylanimonas protaetiae</name>
    <dbReference type="NCBI Taxonomy" id="2509457"/>
    <lineage>
        <taxon>Bacteria</taxon>
        <taxon>Bacillati</taxon>
        <taxon>Actinomycetota</taxon>
        <taxon>Actinomycetes</taxon>
        <taxon>Micrococcales</taxon>
        <taxon>Promicromonosporaceae</taxon>
        <taxon>Xylanimonas</taxon>
    </lineage>
</organism>
<dbReference type="KEGG" id="xya:ET471_15655"/>
<dbReference type="EMBL" id="CP035493">
    <property type="protein sequence ID" value="QAY71285.1"/>
    <property type="molecule type" value="Genomic_DNA"/>
</dbReference>
<sequence>MSTFRKSIAVAVVGVLTVTLAACGGGTSDADGTTTPTTSVTPEEGRTTVDVTVSRDLLDPDGSWTDEDVVAEAMSQGIAARVTADGDVVYTMTPARHQEMLDGFSGAIDQAITELTSGDNSFTAIEASDRFDRFTVRVDGARFTDFEPFYAVSLFLVGGLHQQFDGVAADDVDVTVSFVDDATGETLTSTTLQEFLAGDDA</sequence>
<dbReference type="Proteomes" id="UP000292118">
    <property type="component" value="Chromosome"/>
</dbReference>
<gene>
    <name evidence="3" type="ORF">ET471_15655</name>
</gene>
<dbReference type="RefSeq" id="WP_129189817.1">
    <property type="nucleotide sequence ID" value="NZ_CP035493.1"/>
</dbReference>
<evidence type="ECO:0000256" key="2">
    <source>
        <dbReference type="SAM" id="SignalP"/>
    </source>
</evidence>
<evidence type="ECO:0000313" key="3">
    <source>
        <dbReference type="EMBL" id="QAY71285.1"/>
    </source>
</evidence>
<evidence type="ECO:0000313" key="4">
    <source>
        <dbReference type="Proteomes" id="UP000292118"/>
    </source>
</evidence>
<reference evidence="3 4" key="1">
    <citation type="submission" date="2019-01" db="EMBL/GenBank/DDBJ databases">
        <title>Genome sequencing of strain FW10M-9.</title>
        <authorList>
            <person name="Heo J."/>
            <person name="Kim S.-J."/>
            <person name="Kim J.-S."/>
            <person name="Hong S.-B."/>
            <person name="Kwon S.-W."/>
        </authorList>
    </citation>
    <scope>NUCLEOTIDE SEQUENCE [LARGE SCALE GENOMIC DNA]</scope>
    <source>
        <strain evidence="3 4">FW10M-9</strain>
    </source>
</reference>
<proteinExistence type="predicted"/>
<accession>A0A4P6F730</accession>
<feature type="signal peptide" evidence="2">
    <location>
        <begin position="1"/>
        <end position="21"/>
    </location>
</feature>
<dbReference type="PROSITE" id="PS51257">
    <property type="entry name" value="PROKAR_LIPOPROTEIN"/>
    <property type="match status" value="1"/>
</dbReference>